<dbReference type="EMBL" id="DMND01000146">
    <property type="protein sequence ID" value="HAN28186.1"/>
    <property type="molecule type" value="Genomic_DNA"/>
</dbReference>
<dbReference type="InterPro" id="IPR001537">
    <property type="entry name" value="SpoU_MeTrfase"/>
</dbReference>
<dbReference type="Gene3D" id="3.40.1280.10">
    <property type="match status" value="1"/>
</dbReference>
<comment type="caution">
    <text evidence="4">The sequence shown here is derived from an EMBL/GenBank/DDBJ whole genome shotgun (WGS) entry which is preliminary data.</text>
</comment>
<gene>
    <name evidence="4" type="ORF">DCP75_10795</name>
</gene>
<dbReference type="InterPro" id="IPR013123">
    <property type="entry name" value="SpoU_subst-bd"/>
</dbReference>
<dbReference type="Proteomes" id="UP000259273">
    <property type="component" value="Unassembled WGS sequence"/>
</dbReference>
<dbReference type="PANTHER" id="PTHR46429">
    <property type="entry name" value="23S RRNA (GUANOSINE-2'-O-)-METHYLTRANSFERASE RLMB"/>
    <property type="match status" value="1"/>
</dbReference>
<keyword evidence="2 4" id="KW-0808">Transferase</keyword>
<evidence type="ECO:0000259" key="3">
    <source>
        <dbReference type="SMART" id="SM00967"/>
    </source>
</evidence>
<dbReference type="PANTHER" id="PTHR46429:SF1">
    <property type="entry name" value="23S RRNA (GUANOSINE-2'-O-)-METHYLTRANSFERASE RLMB"/>
    <property type="match status" value="1"/>
</dbReference>
<dbReference type="GO" id="GO:0006396">
    <property type="term" value="P:RNA processing"/>
    <property type="evidence" value="ECO:0007669"/>
    <property type="project" value="InterPro"/>
</dbReference>
<evidence type="ECO:0000313" key="4">
    <source>
        <dbReference type="EMBL" id="HAN28186.1"/>
    </source>
</evidence>
<name>A0A3C1KPP3_9GAMM</name>
<dbReference type="InterPro" id="IPR004441">
    <property type="entry name" value="rRNA_MeTrfase_TrmH"/>
</dbReference>
<dbReference type="Pfam" id="PF00588">
    <property type="entry name" value="SpoU_methylase"/>
    <property type="match status" value="1"/>
</dbReference>
<feature type="domain" description="RNA 2-O ribose methyltransferase substrate binding" evidence="3">
    <location>
        <begin position="19"/>
        <end position="97"/>
    </location>
</feature>
<dbReference type="GO" id="GO:0005829">
    <property type="term" value="C:cytosol"/>
    <property type="evidence" value="ECO:0007669"/>
    <property type="project" value="TreeGrafter"/>
</dbReference>
<dbReference type="SUPFAM" id="SSF55315">
    <property type="entry name" value="L30e-like"/>
    <property type="match status" value="1"/>
</dbReference>
<evidence type="ECO:0000256" key="2">
    <source>
        <dbReference type="ARBA" id="ARBA00022679"/>
    </source>
</evidence>
<proteinExistence type="predicted"/>
<organism evidence="4 5">
    <name type="scientific">Haliea salexigens</name>
    <dbReference type="NCBI Taxonomy" id="287487"/>
    <lineage>
        <taxon>Bacteria</taxon>
        <taxon>Pseudomonadati</taxon>
        <taxon>Pseudomonadota</taxon>
        <taxon>Gammaproteobacteria</taxon>
        <taxon>Cellvibrionales</taxon>
        <taxon>Halieaceae</taxon>
        <taxon>Haliea</taxon>
    </lineage>
</organism>
<feature type="non-terminal residue" evidence="4">
    <location>
        <position position="177"/>
    </location>
</feature>
<dbReference type="Pfam" id="PF08032">
    <property type="entry name" value="SpoU_sub_bind"/>
    <property type="match status" value="1"/>
</dbReference>
<accession>A0A3C1KPP3</accession>
<dbReference type="InterPro" id="IPR029064">
    <property type="entry name" value="Ribosomal_eL30-like_sf"/>
</dbReference>
<dbReference type="SUPFAM" id="SSF75217">
    <property type="entry name" value="alpha/beta knot"/>
    <property type="match status" value="1"/>
</dbReference>
<evidence type="ECO:0000313" key="5">
    <source>
        <dbReference type="Proteomes" id="UP000259273"/>
    </source>
</evidence>
<dbReference type="STRING" id="1121937.GCA_000423125_01567"/>
<keyword evidence="1 4" id="KW-0489">Methyltransferase</keyword>
<evidence type="ECO:0000256" key="1">
    <source>
        <dbReference type="ARBA" id="ARBA00022603"/>
    </source>
</evidence>
<dbReference type="GO" id="GO:0032259">
    <property type="term" value="P:methylation"/>
    <property type="evidence" value="ECO:0007669"/>
    <property type="project" value="UniProtKB-KW"/>
</dbReference>
<protein>
    <submittedName>
        <fullName evidence="4">23S rRNA (Guanosine(2251)-2'-O)-methyltransferase RlmB</fullName>
    </submittedName>
</protein>
<dbReference type="AlphaFoldDB" id="A0A3C1KPP3"/>
<dbReference type="GO" id="GO:0003723">
    <property type="term" value="F:RNA binding"/>
    <property type="evidence" value="ECO:0007669"/>
    <property type="project" value="InterPro"/>
</dbReference>
<dbReference type="InterPro" id="IPR029028">
    <property type="entry name" value="Alpha/beta_knot_MTases"/>
</dbReference>
<reference evidence="4 5" key="1">
    <citation type="journal article" date="2018" name="Nat. Biotechnol.">
        <title>A standardized bacterial taxonomy based on genome phylogeny substantially revises the tree of life.</title>
        <authorList>
            <person name="Parks D.H."/>
            <person name="Chuvochina M."/>
            <person name="Waite D.W."/>
            <person name="Rinke C."/>
            <person name="Skarshewski A."/>
            <person name="Chaumeil P.A."/>
            <person name="Hugenholtz P."/>
        </authorList>
    </citation>
    <scope>NUCLEOTIDE SEQUENCE [LARGE SCALE GENOMIC DNA]</scope>
    <source>
        <strain evidence="4">UBA9158</strain>
    </source>
</reference>
<dbReference type="SMART" id="SM00967">
    <property type="entry name" value="SpoU_sub_bind"/>
    <property type="match status" value="1"/>
</dbReference>
<dbReference type="GO" id="GO:0008173">
    <property type="term" value="F:RNA methyltransferase activity"/>
    <property type="evidence" value="ECO:0007669"/>
    <property type="project" value="InterPro"/>
</dbReference>
<dbReference type="Gene3D" id="3.30.1330.30">
    <property type="match status" value="1"/>
</dbReference>
<dbReference type="InterPro" id="IPR029026">
    <property type="entry name" value="tRNA_m1G_MTases_N"/>
</dbReference>
<sequence length="177" mass="19443">MKDRPEYTARKAFFDRVLTVFGRKPVLEALHTPQLSLHALHVADSNREDGVMAEILREATRRKLTVLRHSRTELARISRNGRQDQGIALDILCPAFARIEDYLQTPRTAPQRLLALDGITNPQNLGMIIRSAAAGNIDGILLAKRGNAALGPLVIKASAGTLYRAPVLFCESLPAAL</sequence>